<proteinExistence type="predicted"/>
<dbReference type="AlphaFoldDB" id="A0A7W7W4S0"/>
<dbReference type="RefSeq" id="WP_184582556.1">
    <property type="nucleotide sequence ID" value="NZ_JACHJT010000001.1"/>
</dbReference>
<dbReference type="CDD" id="cd03139">
    <property type="entry name" value="GATase1_PfpI_2"/>
    <property type="match status" value="1"/>
</dbReference>
<comment type="caution">
    <text evidence="2">The sequence shown here is derived from an EMBL/GenBank/DDBJ whole genome shotgun (WGS) entry which is preliminary data.</text>
</comment>
<feature type="domain" description="DJ-1/PfpI" evidence="1">
    <location>
        <begin position="3"/>
        <end position="161"/>
    </location>
</feature>
<evidence type="ECO:0000313" key="2">
    <source>
        <dbReference type="EMBL" id="MBB4934467.1"/>
    </source>
</evidence>
<dbReference type="EMBL" id="JACHJT010000001">
    <property type="protein sequence ID" value="MBB4934467.1"/>
    <property type="molecule type" value="Genomic_DNA"/>
</dbReference>
<gene>
    <name evidence="2" type="ORF">F4561_005287</name>
</gene>
<sequence length="218" mass="22789">MDIAFAMYPGMTVLDLTGPHEILAHHPEAAVHYLAATPGPVRCDSGMEVTATGTFGDVPSPDVIVVPGSSQWRRALEEQRELVAWLALAHPSASWTTSVCTGSTLLAKAGILSGRTATTHWGVRDVLGGLGAEVSTERVVVDGDVITAAGVSAGIDMGLVLAARLWGENTARAIQLFVEYAPEPPFDSGNPETAPPEMLDQVARLLPRSEGSVPSTGP</sequence>
<evidence type="ECO:0000259" key="1">
    <source>
        <dbReference type="Pfam" id="PF01965"/>
    </source>
</evidence>
<dbReference type="GO" id="GO:0006355">
    <property type="term" value="P:regulation of DNA-templated transcription"/>
    <property type="evidence" value="ECO:0007669"/>
    <property type="project" value="TreeGrafter"/>
</dbReference>
<dbReference type="InterPro" id="IPR002818">
    <property type="entry name" value="DJ-1/PfpI"/>
</dbReference>
<keyword evidence="3" id="KW-1185">Reference proteome</keyword>
<dbReference type="Proteomes" id="UP000523007">
    <property type="component" value="Unassembled WGS sequence"/>
</dbReference>
<reference evidence="2 3" key="1">
    <citation type="submission" date="2020-08" db="EMBL/GenBank/DDBJ databases">
        <title>Sequencing the genomes of 1000 actinobacteria strains.</title>
        <authorList>
            <person name="Klenk H.-P."/>
        </authorList>
    </citation>
    <scope>NUCLEOTIDE SEQUENCE [LARGE SCALE GENOMIC DNA]</scope>
    <source>
        <strain evidence="2 3">DSM 102030</strain>
    </source>
</reference>
<evidence type="ECO:0000313" key="3">
    <source>
        <dbReference type="Proteomes" id="UP000523007"/>
    </source>
</evidence>
<dbReference type="SUPFAM" id="SSF52317">
    <property type="entry name" value="Class I glutamine amidotransferase-like"/>
    <property type="match status" value="1"/>
</dbReference>
<dbReference type="Pfam" id="PF01965">
    <property type="entry name" value="DJ-1_PfpI"/>
    <property type="match status" value="1"/>
</dbReference>
<dbReference type="PANTHER" id="PTHR43130:SF2">
    <property type="entry name" value="DJ-1_PFPI DOMAIN-CONTAINING PROTEIN"/>
    <property type="match status" value="1"/>
</dbReference>
<dbReference type="InterPro" id="IPR029062">
    <property type="entry name" value="Class_I_gatase-like"/>
</dbReference>
<organism evidence="2 3">
    <name type="scientific">Lipingzhangella halophila</name>
    <dbReference type="NCBI Taxonomy" id="1783352"/>
    <lineage>
        <taxon>Bacteria</taxon>
        <taxon>Bacillati</taxon>
        <taxon>Actinomycetota</taxon>
        <taxon>Actinomycetes</taxon>
        <taxon>Streptosporangiales</taxon>
        <taxon>Nocardiopsidaceae</taxon>
        <taxon>Lipingzhangella</taxon>
    </lineage>
</organism>
<accession>A0A7W7W4S0</accession>
<dbReference type="Gene3D" id="3.40.50.880">
    <property type="match status" value="1"/>
</dbReference>
<dbReference type="PANTHER" id="PTHR43130">
    <property type="entry name" value="ARAC-FAMILY TRANSCRIPTIONAL REGULATOR"/>
    <property type="match status" value="1"/>
</dbReference>
<name>A0A7W7W4S0_9ACTN</name>
<protein>
    <submittedName>
        <fullName evidence="2">Transcriptional regulator GlxA family with amidase domain</fullName>
    </submittedName>
</protein>
<dbReference type="InterPro" id="IPR052158">
    <property type="entry name" value="INH-QAR"/>
</dbReference>